<feature type="compositionally biased region" description="Polar residues" evidence="6">
    <location>
        <begin position="66"/>
        <end position="86"/>
    </location>
</feature>
<accession>A0A395NN74</accession>
<reference evidence="8 9" key="1">
    <citation type="journal article" date="2018" name="PLoS Pathog.">
        <title>Evolution of structural diversity of trichothecenes, a family of toxins produced by plant pathogenic and entomopathogenic fungi.</title>
        <authorList>
            <person name="Proctor R.H."/>
            <person name="McCormick S.P."/>
            <person name="Kim H.S."/>
            <person name="Cardoza R.E."/>
            <person name="Stanley A.M."/>
            <person name="Lindo L."/>
            <person name="Kelly A."/>
            <person name="Brown D.W."/>
            <person name="Lee T."/>
            <person name="Vaughan M.M."/>
            <person name="Alexander N.J."/>
            <person name="Busman M."/>
            <person name="Gutierrez S."/>
        </authorList>
    </citation>
    <scope>NUCLEOTIDE SEQUENCE [LARGE SCALE GENOMIC DNA]</scope>
    <source>
        <strain evidence="8 9">IBT 40837</strain>
    </source>
</reference>
<dbReference type="GO" id="GO:0006351">
    <property type="term" value="P:DNA-templated transcription"/>
    <property type="evidence" value="ECO:0007669"/>
    <property type="project" value="InterPro"/>
</dbReference>
<dbReference type="STRING" id="490622.A0A395NN74"/>
<evidence type="ECO:0000256" key="3">
    <source>
        <dbReference type="ARBA" id="ARBA00023015"/>
    </source>
</evidence>
<dbReference type="GO" id="GO:0000981">
    <property type="term" value="F:DNA-binding transcription factor activity, RNA polymerase II-specific"/>
    <property type="evidence" value="ECO:0007669"/>
    <property type="project" value="InterPro"/>
</dbReference>
<dbReference type="Gene3D" id="4.10.240.10">
    <property type="entry name" value="Zn(2)-C6 fungal-type DNA-binding domain"/>
    <property type="match status" value="1"/>
</dbReference>
<dbReference type="SMART" id="SM00066">
    <property type="entry name" value="GAL4"/>
    <property type="match status" value="1"/>
</dbReference>
<dbReference type="EMBL" id="PXOA01000279">
    <property type="protein sequence ID" value="RFU77476.1"/>
    <property type="molecule type" value="Genomic_DNA"/>
</dbReference>
<name>A0A395NN74_TRIAR</name>
<dbReference type="GO" id="GO:0008270">
    <property type="term" value="F:zinc ion binding"/>
    <property type="evidence" value="ECO:0007669"/>
    <property type="project" value="InterPro"/>
</dbReference>
<keyword evidence="4" id="KW-0804">Transcription</keyword>
<sequence length="307" mass="34412">MASPQIGATLSRSACHACRRGKRRCDRALPACQLCIRKDVRCGYPKPPAKRSYTPEIAWDEKSMQDDSSPSSYRYFNQPDQTSDSESGFDRARAVQFLAPGIFRGIRLEIPCLGAPIPRDVAAFVGDTQQVRDIASVLFSHDGSWLPIVCRKHFFSAALNPLSPRRAEGTLLALCMKLYSTTSVRRDGSQKTALYRTAKRYHSEIEASGLISLHVLQAMIFIALYEIGHAIYPAAYLTVGACARYGVALGLDRVMTDNSDFNKSWMEVEEKRRSWWGVLALDRRLATSDPEIDYYLPIDDQAFLESV</sequence>
<keyword evidence="5" id="KW-0539">Nucleus</keyword>
<dbReference type="AlphaFoldDB" id="A0A395NN74"/>
<keyword evidence="2" id="KW-0479">Metal-binding</keyword>
<evidence type="ECO:0000256" key="6">
    <source>
        <dbReference type="SAM" id="MobiDB-lite"/>
    </source>
</evidence>
<dbReference type="Pfam" id="PF00172">
    <property type="entry name" value="Zn_clus"/>
    <property type="match status" value="1"/>
</dbReference>
<dbReference type="CDD" id="cd12148">
    <property type="entry name" value="fungal_TF_MHR"/>
    <property type="match status" value="1"/>
</dbReference>
<dbReference type="PANTHER" id="PTHR47338:SF20">
    <property type="entry name" value="ZN(II)2CYS6 TRANSCRIPTION FACTOR (EUROFUNG)"/>
    <property type="match status" value="1"/>
</dbReference>
<dbReference type="PROSITE" id="PS50048">
    <property type="entry name" value="ZN2_CY6_FUNGAL_2"/>
    <property type="match status" value="1"/>
</dbReference>
<gene>
    <name evidence="8" type="ORF">TARUN_4779</name>
</gene>
<comment type="caution">
    <text evidence="8">The sequence shown here is derived from an EMBL/GenBank/DDBJ whole genome shotgun (WGS) entry which is preliminary data.</text>
</comment>
<dbReference type="InterPro" id="IPR050815">
    <property type="entry name" value="TF_fung"/>
</dbReference>
<comment type="subcellular location">
    <subcellularLocation>
        <location evidence="1">Nucleus</location>
    </subcellularLocation>
</comment>
<evidence type="ECO:0000256" key="4">
    <source>
        <dbReference type="ARBA" id="ARBA00023163"/>
    </source>
</evidence>
<evidence type="ECO:0000313" key="8">
    <source>
        <dbReference type="EMBL" id="RFU77476.1"/>
    </source>
</evidence>
<dbReference type="PROSITE" id="PS00463">
    <property type="entry name" value="ZN2_CY6_FUNGAL_1"/>
    <property type="match status" value="1"/>
</dbReference>
<dbReference type="Proteomes" id="UP000266272">
    <property type="component" value="Unassembled WGS sequence"/>
</dbReference>
<keyword evidence="3" id="KW-0805">Transcription regulation</keyword>
<protein>
    <submittedName>
        <fullName evidence="8">Transcriptional regulatory</fullName>
    </submittedName>
</protein>
<dbReference type="InterPro" id="IPR001138">
    <property type="entry name" value="Zn2Cys6_DnaBD"/>
</dbReference>
<dbReference type="InterPro" id="IPR036864">
    <property type="entry name" value="Zn2-C6_fun-type_DNA-bd_sf"/>
</dbReference>
<dbReference type="InterPro" id="IPR007219">
    <property type="entry name" value="XnlR_reg_dom"/>
</dbReference>
<keyword evidence="9" id="KW-1185">Reference proteome</keyword>
<evidence type="ECO:0000313" key="9">
    <source>
        <dbReference type="Proteomes" id="UP000266272"/>
    </source>
</evidence>
<dbReference type="GO" id="GO:0005634">
    <property type="term" value="C:nucleus"/>
    <property type="evidence" value="ECO:0007669"/>
    <property type="project" value="UniProtKB-SubCell"/>
</dbReference>
<proteinExistence type="predicted"/>
<organism evidence="8 9">
    <name type="scientific">Trichoderma arundinaceum</name>
    <dbReference type="NCBI Taxonomy" id="490622"/>
    <lineage>
        <taxon>Eukaryota</taxon>
        <taxon>Fungi</taxon>
        <taxon>Dikarya</taxon>
        <taxon>Ascomycota</taxon>
        <taxon>Pezizomycotina</taxon>
        <taxon>Sordariomycetes</taxon>
        <taxon>Hypocreomycetidae</taxon>
        <taxon>Hypocreales</taxon>
        <taxon>Hypocreaceae</taxon>
        <taxon>Trichoderma</taxon>
    </lineage>
</organism>
<evidence type="ECO:0000256" key="5">
    <source>
        <dbReference type="ARBA" id="ARBA00023242"/>
    </source>
</evidence>
<dbReference type="GO" id="GO:0003677">
    <property type="term" value="F:DNA binding"/>
    <property type="evidence" value="ECO:0007669"/>
    <property type="project" value="InterPro"/>
</dbReference>
<dbReference type="SUPFAM" id="SSF57701">
    <property type="entry name" value="Zn2/Cys6 DNA-binding domain"/>
    <property type="match status" value="1"/>
</dbReference>
<dbReference type="OrthoDB" id="3862662at2759"/>
<dbReference type="CDD" id="cd00067">
    <property type="entry name" value="GAL4"/>
    <property type="match status" value="1"/>
</dbReference>
<evidence type="ECO:0000256" key="1">
    <source>
        <dbReference type="ARBA" id="ARBA00004123"/>
    </source>
</evidence>
<evidence type="ECO:0000259" key="7">
    <source>
        <dbReference type="PROSITE" id="PS50048"/>
    </source>
</evidence>
<dbReference type="PANTHER" id="PTHR47338">
    <property type="entry name" value="ZN(II)2CYS6 TRANSCRIPTION FACTOR (EUROFUNG)-RELATED"/>
    <property type="match status" value="1"/>
</dbReference>
<evidence type="ECO:0000256" key="2">
    <source>
        <dbReference type="ARBA" id="ARBA00022723"/>
    </source>
</evidence>
<feature type="domain" description="Zn(2)-C6 fungal-type" evidence="7">
    <location>
        <begin position="14"/>
        <end position="44"/>
    </location>
</feature>
<dbReference type="Pfam" id="PF04082">
    <property type="entry name" value="Fungal_trans"/>
    <property type="match status" value="1"/>
</dbReference>
<feature type="region of interest" description="Disordered" evidence="6">
    <location>
        <begin position="61"/>
        <end position="88"/>
    </location>
</feature>